<gene>
    <name evidence="2" type="ORF">SAMN06295960_1151</name>
</gene>
<name>A0A1X7J585_9BACL</name>
<dbReference type="Proteomes" id="UP000193834">
    <property type="component" value="Unassembled WGS sequence"/>
</dbReference>
<protein>
    <submittedName>
        <fullName evidence="2">Uncharacterized damage-inducible protein DinB (Forms a four-helix bundle)</fullName>
    </submittedName>
</protein>
<dbReference type="EMBL" id="FXAZ01000001">
    <property type="protein sequence ID" value="SMG22046.1"/>
    <property type="molecule type" value="Genomic_DNA"/>
</dbReference>
<reference evidence="2 3" key="1">
    <citation type="submission" date="2017-04" db="EMBL/GenBank/DDBJ databases">
        <authorList>
            <person name="Afonso C.L."/>
            <person name="Miller P.J."/>
            <person name="Scott M.A."/>
            <person name="Spackman E."/>
            <person name="Goraichik I."/>
            <person name="Dimitrov K.M."/>
            <person name="Suarez D.L."/>
            <person name="Swayne D.E."/>
        </authorList>
    </citation>
    <scope>NUCLEOTIDE SEQUENCE [LARGE SCALE GENOMIC DNA]</scope>
    <source>
        <strain evidence="2 3">11</strain>
    </source>
</reference>
<sequence length="164" mass="19520">MMNGVSQIREHLLEELELCVRTVETLLTKVAEEEWSYRPTENMRSLFELVHHLISIPITDLAILQERSQEEVVEVEERYVHLKNPHDMAVQYRSNYEVLRNYMLGLTEDELLHKATKAFYLEHSTLQIKWLIEIVTHSYHHRSQLYNYLKQSGHDLHFSLLYGG</sequence>
<proteinExistence type="predicted"/>
<dbReference type="AlphaFoldDB" id="A0A1X7J585"/>
<dbReference type="Gene3D" id="1.20.120.450">
    <property type="entry name" value="dinb family like domain"/>
    <property type="match status" value="1"/>
</dbReference>
<dbReference type="Pfam" id="PF12867">
    <property type="entry name" value="DinB_2"/>
    <property type="match status" value="1"/>
</dbReference>
<accession>A0A1X7J585</accession>
<evidence type="ECO:0000313" key="3">
    <source>
        <dbReference type="Proteomes" id="UP000193834"/>
    </source>
</evidence>
<evidence type="ECO:0000313" key="2">
    <source>
        <dbReference type="EMBL" id="SMG22046.1"/>
    </source>
</evidence>
<dbReference type="InterPro" id="IPR024775">
    <property type="entry name" value="DinB-like"/>
</dbReference>
<keyword evidence="3" id="KW-1185">Reference proteome</keyword>
<dbReference type="InterPro" id="IPR034660">
    <property type="entry name" value="DinB/YfiT-like"/>
</dbReference>
<organism evidence="2 3">
    <name type="scientific">Paenibacillus aquistagni</name>
    <dbReference type="NCBI Taxonomy" id="1852522"/>
    <lineage>
        <taxon>Bacteria</taxon>
        <taxon>Bacillati</taxon>
        <taxon>Bacillota</taxon>
        <taxon>Bacilli</taxon>
        <taxon>Bacillales</taxon>
        <taxon>Paenibacillaceae</taxon>
        <taxon>Paenibacillus</taxon>
    </lineage>
</organism>
<dbReference type="STRING" id="1852522.SAMN06295960_1151"/>
<feature type="domain" description="DinB-like" evidence="1">
    <location>
        <begin position="16"/>
        <end position="145"/>
    </location>
</feature>
<evidence type="ECO:0000259" key="1">
    <source>
        <dbReference type="Pfam" id="PF12867"/>
    </source>
</evidence>
<dbReference type="SUPFAM" id="SSF109854">
    <property type="entry name" value="DinB/YfiT-like putative metalloenzymes"/>
    <property type="match status" value="1"/>
</dbReference>